<dbReference type="Gene3D" id="1.25.40.10">
    <property type="entry name" value="Tetratricopeptide repeat domain"/>
    <property type="match status" value="3"/>
</dbReference>
<feature type="repeat" description="TPR" evidence="3">
    <location>
        <begin position="162"/>
        <end position="195"/>
    </location>
</feature>
<accession>A0A7K1GMM4</accession>
<dbReference type="AlphaFoldDB" id="A0A7K1GMM4"/>
<organism evidence="6 7">
    <name type="scientific">Myroides pelagicus</name>
    <dbReference type="NCBI Taxonomy" id="270914"/>
    <lineage>
        <taxon>Bacteria</taxon>
        <taxon>Pseudomonadati</taxon>
        <taxon>Bacteroidota</taxon>
        <taxon>Flavobacteriia</taxon>
        <taxon>Flavobacteriales</taxon>
        <taxon>Flavobacteriaceae</taxon>
        <taxon>Myroides</taxon>
    </lineage>
</organism>
<dbReference type="InterPro" id="IPR011990">
    <property type="entry name" value="TPR-like_helical_dom_sf"/>
</dbReference>
<feature type="signal peptide" evidence="5">
    <location>
        <begin position="1"/>
        <end position="24"/>
    </location>
</feature>
<name>A0A7K1GMM4_9FLAO</name>
<feature type="repeat" description="TPR" evidence="3">
    <location>
        <begin position="503"/>
        <end position="536"/>
    </location>
</feature>
<gene>
    <name evidence="6" type="ORF">GJV77_09310</name>
</gene>
<dbReference type="SMART" id="SM00028">
    <property type="entry name" value="TPR"/>
    <property type="match status" value="3"/>
</dbReference>
<evidence type="ECO:0008006" key="8">
    <source>
        <dbReference type="Google" id="ProtNLM"/>
    </source>
</evidence>
<dbReference type="Proteomes" id="UP000488936">
    <property type="component" value="Unassembled WGS sequence"/>
</dbReference>
<dbReference type="SUPFAM" id="SSF48452">
    <property type="entry name" value="TPR-like"/>
    <property type="match status" value="2"/>
</dbReference>
<evidence type="ECO:0000256" key="2">
    <source>
        <dbReference type="ARBA" id="ARBA00022803"/>
    </source>
</evidence>
<dbReference type="PROSITE" id="PS50005">
    <property type="entry name" value="TPR"/>
    <property type="match status" value="2"/>
</dbReference>
<evidence type="ECO:0000313" key="7">
    <source>
        <dbReference type="Proteomes" id="UP000488936"/>
    </source>
</evidence>
<evidence type="ECO:0000256" key="1">
    <source>
        <dbReference type="ARBA" id="ARBA00022737"/>
    </source>
</evidence>
<keyword evidence="1" id="KW-0677">Repeat</keyword>
<comment type="caution">
    <text evidence="6">The sequence shown here is derived from an EMBL/GenBank/DDBJ whole genome shotgun (WGS) entry which is preliminary data.</text>
</comment>
<keyword evidence="7" id="KW-1185">Reference proteome</keyword>
<keyword evidence="5" id="KW-0732">Signal</keyword>
<keyword evidence="2 3" id="KW-0802">TPR repeat</keyword>
<dbReference type="InterPro" id="IPR019734">
    <property type="entry name" value="TPR_rpt"/>
</dbReference>
<dbReference type="EMBL" id="WMJY01000019">
    <property type="protein sequence ID" value="MTH30106.1"/>
    <property type="molecule type" value="Genomic_DNA"/>
</dbReference>
<evidence type="ECO:0000256" key="5">
    <source>
        <dbReference type="SAM" id="SignalP"/>
    </source>
</evidence>
<dbReference type="InterPro" id="IPR051012">
    <property type="entry name" value="CellSynth/LPSAsmb/PSIAsmb"/>
</dbReference>
<feature type="coiled-coil region" evidence="4">
    <location>
        <begin position="100"/>
        <end position="127"/>
    </location>
</feature>
<dbReference type="RefSeq" id="WP_155036095.1">
    <property type="nucleotide sequence ID" value="NZ_JBHTIG010000004.1"/>
</dbReference>
<sequence>MIKRNKISLTLLMGLLCSSGVLRAQDIEGAKKAIQGHQFDKAKSILRTLIADKPNEGANYYYLGDIYLQEKQVDSANYFFTNGLGQKKEGFLNNIGLGQLDLDNNRLSEAKAKFDNVEKELRRKDYNEKLLIAGAYLNSSNPNYDEAIKIANKVLEEDYQNANAFLIKGKASLAKNDINEAYSAFSDAAILDPNLLEARMELAILTKRTRAFEQALESFATIHKEFPEYAPVYKEIADTYYLWATTDKNKEKSLKYKAKEAYEKYVEATGNSAEAILKYAEFLKDIGDYPALANTATKLIEKGQGDKGYRLAGLAAFNLEDFKLSSQNFDKIAKPTSDDKFYLGLSLFKLGEDSYANGIEQLKAAVAKDGALASKFNAYGVELYRADKYKEAIDLLSISGSVKEQSNYSFDNYYVGYCNYMLGTEDEANQKIYMNEAIKYFNIVIESNPKITEAYFFKARAYRYMDTEQAYQGRFSALKQYEQTMFANFSESEFSNTDKDRLVEAYNAMGAYYANSDELDNARKMFAKTLKYDATNEFAKKTLEAISL</sequence>
<protein>
    <recommendedName>
        <fullName evidence="8">Tetratricopeptide repeat protein</fullName>
    </recommendedName>
</protein>
<reference evidence="6 7" key="1">
    <citation type="journal article" date="2006" name="Int. J. Syst. Evol. Microbiol.">
        <title>Myroides pelagicus sp. nov., isolated from seawater in Thailand.</title>
        <authorList>
            <person name="Yoon J."/>
            <person name="Maneerat S."/>
            <person name="Kawai F."/>
            <person name="Yokota A."/>
        </authorList>
    </citation>
    <scope>NUCLEOTIDE SEQUENCE [LARGE SCALE GENOMIC DNA]</scope>
    <source>
        <strain evidence="6 7">SM1T</strain>
    </source>
</reference>
<evidence type="ECO:0000256" key="3">
    <source>
        <dbReference type="PROSITE-ProRule" id="PRU00339"/>
    </source>
</evidence>
<evidence type="ECO:0000313" key="6">
    <source>
        <dbReference type="EMBL" id="MTH30106.1"/>
    </source>
</evidence>
<dbReference type="PANTHER" id="PTHR45586">
    <property type="entry name" value="TPR REPEAT-CONTAINING PROTEIN PA4667"/>
    <property type="match status" value="1"/>
</dbReference>
<feature type="chain" id="PRO_5029568752" description="Tetratricopeptide repeat protein" evidence="5">
    <location>
        <begin position="25"/>
        <end position="548"/>
    </location>
</feature>
<proteinExistence type="predicted"/>
<dbReference type="OrthoDB" id="638548at2"/>
<keyword evidence="4" id="KW-0175">Coiled coil</keyword>
<dbReference type="PANTHER" id="PTHR45586:SF1">
    <property type="entry name" value="LIPOPOLYSACCHARIDE ASSEMBLY PROTEIN B"/>
    <property type="match status" value="1"/>
</dbReference>
<evidence type="ECO:0000256" key="4">
    <source>
        <dbReference type="SAM" id="Coils"/>
    </source>
</evidence>
<dbReference type="SUPFAM" id="SSF81901">
    <property type="entry name" value="HCP-like"/>
    <property type="match status" value="1"/>
</dbReference>